<evidence type="ECO:0000256" key="11">
    <source>
        <dbReference type="SAM" id="MobiDB-lite"/>
    </source>
</evidence>
<feature type="compositionally biased region" description="Basic and acidic residues" evidence="11">
    <location>
        <begin position="224"/>
        <end position="236"/>
    </location>
</feature>
<dbReference type="InterPro" id="IPR001965">
    <property type="entry name" value="Znf_PHD"/>
</dbReference>
<dbReference type="InterPro" id="IPR003593">
    <property type="entry name" value="AAA+_ATPase"/>
</dbReference>
<dbReference type="CDD" id="cd15492">
    <property type="entry name" value="PHD_BRPF_JADE_like"/>
    <property type="match status" value="1"/>
</dbReference>
<comment type="caution">
    <text evidence="13">The sequence shown here is derived from an EMBL/GenBank/DDBJ whole genome shotgun (WGS) entry which is preliminary data.</text>
</comment>
<keyword evidence="4" id="KW-0235">DNA replication</keyword>
<dbReference type="Gene3D" id="3.40.50.300">
    <property type="entry name" value="P-loop containing nucleotide triphosphate hydrolases"/>
    <property type="match status" value="1"/>
</dbReference>
<evidence type="ECO:0000256" key="3">
    <source>
        <dbReference type="ARBA" id="ARBA00019083"/>
    </source>
</evidence>
<dbReference type="PANTHER" id="PTHR12087">
    <property type="entry name" value="ORIGIN RECOGNITION COMPLEX SUBUNIT 4"/>
    <property type="match status" value="1"/>
</dbReference>
<dbReference type="SUPFAM" id="SSF52540">
    <property type="entry name" value="P-loop containing nucleoside triphosphate hydrolases"/>
    <property type="match status" value="1"/>
</dbReference>
<dbReference type="SUPFAM" id="SSF57903">
    <property type="entry name" value="FYVE/PHD zinc finger"/>
    <property type="match status" value="1"/>
</dbReference>
<dbReference type="PROSITE" id="PS01359">
    <property type="entry name" value="ZF_PHD_1"/>
    <property type="match status" value="1"/>
</dbReference>
<feature type="compositionally biased region" description="Acidic residues" evidence="11">
    <location>
        <begin position="237"/>
        <end position="254"/>
    </location>
</feature>
<dbReference type="OrthoDB" id="343623at2759"/>
<dbReference type="SMART" id="SM00249">
    <property type="entry name" value="PHD"/>
    <property type="match status" value="1"/>
</dbReference>
<dbReference type="InterPro" id="IPR027417">
    <property type="entry name" value="P-loop_NTPase"/>
</dbReference>
<evidence type="ECO:0000256" key="8">
    <source>
        <dbReference type="ARBA" id="ARBA00023125"/>
    </source>
</evidence>
<dbReference type="GO" id="GO:0006270">
    <property type="term" value="P:DNA replication initiation"/>
    <property type="evidence" value="ECO:0007669"/>
    <property type="project" value="TreeGrafter"/>
</dbReference>
<dbReference type="InterPro" id="IPR011011">
    <property type="entry name" value="Znf_FYVE_PHD"/>
</dbReference>
<protein>
    <recommendedName>
        <fullName evidence="3">Origin recognition complex subunit 4</fullName>
    </recommendedName>
</protein>
<evidence type="ECO:0000256" key="9">
    <source>
        <dbReference type="ARBA" id="ARBA00023242"/>
    </source>
</evidence>
<dbReference type="Pfam" id="PF14629">
    <property type="entry name" value="ORC4_C"/>
    <property type="match status" value="1"/>
</dbReference>
<sequence length="925" mass="102785">MSLPRKLNGAQLQEQDELAPSKDFASLSGSKRRRLNTYGSSPASGTRCDSIKRKHGGLSRKNQKENLPGEDEKDELADDSNNDEEMNSYNGKNYREAEDWEAEDWESEKATKSRGTILERLGPSVPSEMTPKKIPKSAKAVSQKGSTKLKLDRAIAAPVDNDIWEVPESPPNGCHGRSSNSTAECAKALLVPAAESSPHKRSFGLGRARKSDILKQAKILSKRAVREKMIAGREDGVSEEEEEEEEEDEEDEELAATPSRKHGVRARLEDDLADEPVPPSTQASARKKRGRPSKMQLLEMGQPTEVRKSILTPVKQRSKRGRKSVAFDAGDEIDLGFKDLSECAKTTKTELLKKQTPKPEEPPIEEKISSEDEELMHETDEAVHYEVESGKKAETDDIDNDMCAICSELHSRKKNPIIFCDGCDLAVHQKCYQVAKIPSGDWFCRDCQPEAGDGILLAQPEKTTPVTSPKIPYIDGIDDHLRHLQRILLDRLSGQKRIKLRGHEEEMQKVHQVVEQTVLAGEGNSMLVIGARGCGKTTLVESVISELSKDHRDNFHVVRLNGFIHTDDKLALKDTWRQLGREMELEDDVAGKISNYSDTLASLLALLSHPSEISESQPEQIAKSVIFILDEFDLFTTHPRQTLLYNLFDIAQARKAPIVVLGLTTRVDVVESLEKRVKSRFSHRYVHLSLPRSLPAFWNICKRGLMLDSDELDAQSLGSAASGQEEFVSFWQSMIEDLYSKDTLFRHHIQSEFYRSKSVPAFFTSCIIPIANLSHGNLPLTGKPFAKFFSAPDSKLQILAELSELELALLIAAARLDIILDTDTCNFAMAYDEYSSLTSRYKIQTSSSGVAALGVSAKVWSRDVALGAWERLAEYGILVPTAICGGGGRDVGVGGRMWKIDVGLEEISGSVECLSGVMAKWCREI</sequence>
<dbReference type="Proteomes" id="UP000242519">
    <property type="component" value="Unassembled WGS sequence"/>
</dbReference>
<dbReference type="PANTHER" id="PTHR12087:SF0">
    <property type="entry name" value="ORIGIN RECOGNITION COMPLEX SUBUNIT 4"/>
    <property type="match status" value="1"/>
</dbReference>
<keyword evidence="7" id="KW-0862">Zinc</keyword>
<comment type="similarity">
    <text evidence="2">Belongs to the ORC4 family.</text>
</comment>
<keyword evidence="14" id="KW-1185">Reference proteome</keyword>
<evidence type="ECO:0000256" key="4">
    <source>
        <dbReference type="ARBA" id="ARBA00022705"/>
    </source>
</evidence>
<dbReference type="InParanoid" id="A0A218Z6W7"/>
<reference evidence="13 14" key="1">
    <citation type="submission" date="2017-04" db="EMBL/GenBank/DDBJ databases">
        <title>Draft genome sequence of Marssonina coronaria NL1: causal agent of apple blotch.</title>
        <authorList>
            <person name="Cheng Q."/>
        </authorList>
    </citation>
    <scope>NUCLEOTIDE SEQUENCE [LARGE SCALE GENOMIC DNA]</scope>
    <source>
        <strain evidence="13 14">NL1</strain>
    </source>
</reference>
<dbReference type="FunFam" id="3.40.50.300:FF:001597">
    <property type="entry name" value="Origin recognition complex subunit Orc4"/>
    <property type="match status" value="1"/>
</dbReference>
<proteinExistence type="inferred from homology"/>
<dbReference type="InterPro" id="IPR013083">
    <property type="entry name" value="Znf_RING/FYVE/PHD"/>
</dbReference>
<dbReference type="Pfam" id="PF13831">
    <property type="entry name" value="PHD_2"/>
    <property type="match status" value="1"/>
</dbReference>
<evidence type="ECO:0000256" key="6">
    <source>
        <dbReference type="ARBA" id="ARBA00022771"/>
    </source>
</evidence>
<comment type="subcellular location">
    <subcellularLocation>
        <location evidence="1">Nucleus</location>
    </subcellularLocation>
</comment>
<keyword evidence="9" id="KW-0539">Nucleus</keyword>
<evidence type="ECO:0000256" key="7">
    <source>
        <dbReference type="ARBA" id="ARBA00022833"/>
    </source>
</evidence>
<keyword evidence="6 10" id="KW-0863">Zinc-finger</keyword>
<name>A0A218Z6W7_9HELO</name>
<dbReference type="EMBL" id="MZNU01000176">
    <property type="protein sequence ID" value="OWP03454.1"/>
    <property type="molecule type" value="Genomic_DNA"/>
</dbReference>
<evidence type="ECO:0000256" key="5">
    <source>
        <dbReference type="ARBA" id="ARBA00022723"/>
    </source>
</evidence>
<dbReference type="InterPro" id="IPR019786">
    <property type="entry name" value="Zinc_finger_PHD-type_CS"/>
</dbReference>
<organism evidence="13 14">
    <name type="scientific">Diplocarpon coronariae</name>
    <dbReference type="NCBI Taxonomy" id="2795749"/>
    <lineage>
        <taxon>Eukaryota</taxon>
        <taxon>Fungi</taxon>
        <taxon>Dikarya</taxon>
        <taxon>Ascomycota</taxon>
        <taxon>Pezizomycotina</taxon>
        <taxon>Leotiomycetes</taxon>
        <taxon>Helotiales</taxon>
        <taxon>Drepanopezizaceae</taxon>
        <taxon>Diplocarpon</taxon>
    </lineage>
</organism>
<dbReference type="AlphaFoldDB" id="A0A218Z6W7"/>
<evidence type="ECO:0000313" key="13">
    <source>
        <dbReference type="EMBL" id="OWP03454.1"/>
    </source>
</evidence>
<evidence type="ECO:0000313" key="14">
    <source>
        <dbReference type="Proteomes" id="UP000242519"/>
    </source>
</evidence>
<evidence type="ECO:0000259" key="12">
    <source>
        <dbReference type="PROSITE" id="PS50016"/>
    </source>
</evidence>
<feature type="region of interest" description="Disordered" evidence="11">
    <location>
        <begin position="224"/>
        <end position="324"/>
    </location>
</feature>
<feature type="region of interest" description="Disordered" evidence="11">
    <location>
        <begin position="1"/>
        <end position="149"/>
    </location>
</feature>
<accession>A0A218Z6W7</accession>
<evidence type="ECO:0000256" key="2">
    <source>
        <dbReference type="ARBA" id="ARBA00005334"/>
    </source>
</evidence>
<dbReference type="PROSITE" id="PS50016">
    <property type="entry name" value="ZF_PHD_2"/>
    <property type="match status" value="1"/>
</dbReference>
<feature type="region of interest" description="Disordered" evidence="11">
    <location>
        <begin position="161"/>
        <end position="180"/>
    </location>
</feature>
<dbReference type="Gene3D" id="3.30.40.10">
    <property type="entry name" value="Zinc/RING finger domain, C3HC4 (zinc finger)"/>
    <property type="match status" value="1"/>
</dbReference>
<keyword evidence="5" id="KW-0479">Metal-binding</keyword>
<dbReference type="GO" id="GO:0005664">
    <property type="term" value="C:nuclear origin of replication recognition complex"/>
    <property type="evidence" value="ECO:0007669"/>
    <property type="project" value="TreeGrafter"/>
</dbReference>
<gene>
    <name evidence="13" type="ORF">B2J93_7472</name>
</gene>
<dbReference type="GO" id="GO:0008270">
    <property type="term" value="F:zinc ion binding"/>
    <property type="evidence" value="ECO:0007669"/>
    <property type="project" value="UniProtKB-KW"/>
</dbReference>
<dbReference type="GO" id="GO:0003688">
    <property type="term" value="F:DNA replication origin binding"/>
    <property type="evidence" value="ECO:0007669"/>
    <property type="project" value="TreeGrafter"/>
</dbReference>
<evidence type="ECO:0000256" key="10">
    <source>
        <dbReference type="PROSITE-ProRule" id="PRU00146"/>
    </source>
</evidence>
<dbReference type="InterPro" id="IPR041664">
    <property type="entry name" value="AAA_16"/>
</dbReference>
<dbReference type="SMART" id="SM00382">
    <property type="entry name" value="AAA"/>
    <property type="match status" value="1"/>
</dbReference>
<dbReference type="InterPro" id="IPR019787">
    <property type="entry name" value="Znf_PHD-finger"/>
</dbReference>
<keyword evidence="8" id="KW-0238">DNA-binding</keyword>
<dbReference type="InterPro" id="IPR016527">
    <property type="entry name" value="ORC4"/>
</dbReference>
<feature type="compositionally biased region" description="Acidic residues" evidence="11">
    <location>
        <begin position="68"/>
        <end position="86"/>
    </location>
</feature>
<evidence type="ECO:0000256" key="1">
    <source>
        <dbReference type="ARBA" id="ARBA00004123"/>
    </source>
</evidence>
<dbReference type="STRING" id="503106.A0A218Z6W7"/>
<dbReference type="Pfam" id="PF13191">
    <property type="entry name" value="AAA_16"/>
    <property type="match status" value="1"/>
</dbReference>
<dbReference type="InterPro" id="IPR032705">
    <property type="entry name" value="ORC4_C"/>
</dbReference>
<dbReference type="CDD" id="cd00009">
    <property type="entry name" value="AAA"/>
    <property type="match status" value="1"/>
</dbReference>
<feature type="domain" description="PHD-type" evidence="12">
    <location>
        <begin position="400"/>
        <end position="450"/>
    </location>
</feature>